<dbReference type="Pfam" id="PF06687">
    <property type="entry name" value="SUR7"/>
    <property type="match status" value="1"/>
</dbReference>
<feature type="transmembrane region" description="Helical" evidence="2">
    <location>
        <begin position="12"/>
        <end position="34"/>
    </location>
</feature>
<gene>
    <name evidence="3" type="ORF">MFIFM68171_09483</name>
</gene>
<name>A0ABQ0GNC5_9PEZI</name>
<reference evidence="3 4" key="1">
    <citation type="submission" date="2024-09" db="EMBL/GenBank/DDBJ databases">
        <title>Itraconazole resistance in Madurella fahalii resulting from another homologue of gene encoding cytochrome P450 14-alpha sterol demethylase (CYP51).</title>
        <authorList>
            <person name="Yoshioka I."/>
            <person name="Fahal A.H."/>
            <person name="Kaneko S."/>
            <person name="Yaguchi T."/>
        </authorList>
    </citation>
    <scope>NUCLEOTIDE SEQUENCE [LARGE SCALE GENOMIC DNA]</scope>
    <source>
        <strain evidence="3 4">IFM 68171</strain>
    </source>
</reference>
<dbReference type="EMBL" id="BAAFSV010000005">
    <property type="protein sequence ID" value="GAB1319273.1"/>
    <property type="molecule type" value="Genomic_DNA"/>
</dbReference>
<feature type="transmembrane region" description="Helical" evidence="2">
    <location>
        <begin position="242"/>
        <end position="263"/>
    </location>
</feature>
<evidence type="ECO:0000313" key="4">
    <source>
        <dbReference type="Proteomes" id="UP001628179"/>
    </source>
</evidence>
<feature type="compositionally biased region" description="Polar residues" evidence="1">
    <location>
        <begin position="301"/>
        <end position="312"/>
    </location>
</feature>
<keyword evidence="2" id="KW-1133">Transmembrane helix</keyword>
<dbReference type="InterPro" id="IPR052413">
    <property type="entry name" value="SUR7_domain"/>
</dbReference>
<dbReference type="PANTHER" id="PTHR28019">
    <property type="entry name" value="CELL MEMBRANE PROTEIN YLR413W-RELATED"/>
    <property type="match status" value="1"/>
</dbReference>
<organism evidence="3 4">
    <name type="scientific">Madurella fahalii</name>
    <dbReference type="NCBI Taxonomy" id="1157608"/>
    <lineage>
        <taxon>Eukaryota</taxon>
        <taxon>Fungi</taxon>
        <taxon>Dikarya</taxon>
        <taxon>Ascomycota</taxon>
        <taxon>Pezizomycotina</taxon>
        <taxon>Sordariomycetes</taxon>
        <taxon>Sordariomycetidae</taxon>
        <taxon>Sordariales</taxon>
        <taxon>Sordariales incertae sedis</taxon>
        <taxon>Madurella</taxon>
    </lineage>
</organism>
<keyword evidence="4" id="KW-1185">Reference proteome</keyword>
<sequence length="329" mass="35220">MANFGRVDSSCAAASITLTLSALIAMLVVTLSGVADGTLYLFHVNATASSPSSVLMALLLDTCSPMPHERAVFDKIIEAGFRGKQINITAADLGIYDLYDVGLWGYCYTPRNGSRACTTAAFNWAETALSTTKNGGSIGAMCATGQNETLPEDILTEISAFEFVTRWAEIAFAFAVLTLGVELFFGIFACHSRAWSCVTLVVACIATISACTAGLLALVMYGISTIHSISVWNGVTTDLDTWCFAAIWISVVLAITANIFWLFTNCCYAHGHNSRGHGTCGEGEKFVPSGSYQLIGDNGGHPQQVQNPTLESSVRFRRQRSDAASQLEE</sequence>
<dbReference type="GeneID" id="98180225"/>
<evidence type="ECO:0000256" key="1">
    <source>
        <dbReference type="SAM" id="MobiDB-lite"/>
    </source>
</evidence>
<dbReference type="InterPro" id="IPR009571">
    <property type="entry name" value="SUR7/Rim9-like_fungi"/>
</dbReference>
<accession>A0ABQ0GNC5</accession>
<dbReference type="Proteomes" id="UP001628179">
    <property type="component" value="Unassembled WGS sequence"/>
</dbReference>
<protein>
    <submittedName>
        <fullName evidence="3">Uncharacterized protein</fullName>
    </submittedName>
</protein>
<keyword evidence="2" id="KW-0812">Transmembrane</keyword>
<dbReference type="RefSeq" id="XP_070921003.1">
    <property type="nucleotide sequence ID" value="XM_071064902.1"/>
</dbReference>
<proteinExistence type="predicted"/>
<feature type="transmembrane region" description="Helical" evidence="2">
    <location>
        <begin position="200"/>
        <end position="221"/>
    </location>
</feature>
<evidence type="ECO:0000313" key="3">
    <source>
        <dbReference type="EMBL" id="GAB1319273.1"/>
    </source>
</evidence>
<dbReference type="PANTHER" id="PTHR28019:SF3">
    <property type="entry name" value="INTEGRAL MEMBRANE PROTEIN (AFU_ORTHOLOGUE AFUA_6G07470)"/>
    <property type="match status" value="1"/>
</dbReference>
<comment type="caution">
    <text evidence="3">The sequence shown here is derived from an EMBL/GenBank/DDBJ whole genome shotgun (WGS) entry which is preliminary data.</text>
</comment>
<keyword evidence="2" id="KW-0472">Membrane</keyword>
<feature type="region of interest" description="Disordered" evidence="1">
    <location>
        <begin position="301"/>
        <end position="329"/>
    </location>
</feature>
<evidence type="ECO:0000256" key="2">
    <source>
        <dbReference type="SAM" id="Phobius"/>
    </source>
</evidence>
<feature type="transmembrane region" description="Helical" evidence="2">
    <location>
        <begin position="170"/>
        <end position="188"/>
    </location>
</feature>